<dbReference type="InterPro" id="IPR000835">
    <property type="entry name" value="HTH_MarR-typ"/>
</dbReference>
<dbReference type="InterPro" id="IPR036390">
    <property type="entry name" value="WH_DNA-bd_sf"/>
</dbReference>
<proteinExistence type="predicted"/>
<evidence type="ECO:0000259" key="1">
    <source>
        <dbReference type="PROSITE" id="PS50995"/>
    </source>
</evidence>
<dbReference type="GO" id="GO:0003700">
    <property type="term" value="F:DNA-binding transcription factor activity"/>
    <property type="evidence" value="ECO:0007669"/>
    <property type="project" value="InterPro"/>
</dbReference>
<dbReference type="InterPro" id="IPR036388">
    <property type="entry name" value="WH-like_DNA-bd_sf"/>
</dbReference>
<dbReference type="InterPro" id="IPR039422">
    <property type="entry name" value="MarR/SlyA-like"/>
</dbReference>
<dbReference type="GO" id="GO:0006950">
    <property type="term" value="P:response to stress"/>
    <property type="evidence" value="ECO:0007669"/>
    <property type="project" value="TreeGrafter"/>
</dbReference>
<reference evidence="2 3" key="1">
    <citation type="submission" date="2016-10" db="EMBL/GenBank/DDBJ databases">
        <title>Updated version of Genome Assembly of Janthinobacterium lividum ERGS5:01.</title>
        <authorList>
            <person name="Kumar R."/>
            <person name="Acharya V."/>
            <person name="Singh D."/>
        </authorList>
    </citation>
    <scope>NUCLEOTIDE SEQUENCE [LARGE SCALE GENOMIC DNA]</scope>
    <source>
        <strain evidence="2 3">ERGS5:01</strain>
    </source>
</reference>
<dbReference type="PROSITE" id="PS50995">
    <property type="entry name" value="HTH_MARR_2"/>
    <property type="match status" value="1"/>
</dbReference>
<dbReference type="Proteomes" id="UP000092634">
    <property type="component" value="Unassembled WGS sequence"/>
</dbReference>
<dbReference type="PANTHER" id="PTHR33164:SF43">
    <property type="entry name" value="HTH-TYPE TRANSCRIPTIONAL REPRESSOR YETL"/>
    <property type="match status" value="1"/>
</dbReference>
<feature type="domain" description="HTH marR-type" evidence="1">
    <location>
        <begin position="17"/>
        <end position="146"/>
    </location>
</feature>
<dbReference type="SMART" id="SM00347">
    <property type="entry name" value="HTH_MARR"/>
    <property type="match status" value="1"/>
</dbReference>
<dbReference type="Gene3D" id="1.10.10.10">
    <property type="entry name" value="Winged helix-like DNA-binding domain superfamily/Winged helix DNA-binding domain"/>
    <property type="match status" value="1"/>
</dbReference>
<protein>
    <submittedName>
        <fullName evidence="2">MarR family transcriptional regulator</fullName>
    </submittedName>
</protein>
<organism evidence="2 3">
    <name type="scientific">Janthinobacterium lividum</name>
    <dbReference type="NCBI Taxonomy" id="29581"/>
    <lineage>
        <taxon>Bacteria</taxon>
        <taxon>Pseudomonadati</taxon>
        <taxon>Pseudomonadota</taxon>
        <taxon>Betaproteobacteria</taxon>
        <taxon>Burkholderiales</taxon>
        <taxon>Oxalobacteraceae</taxon>
        <taxon>Janthinobacterium</taxon>
    </lineage>
</organism>
<name>A0A1E8PNA6_9BURK</name>
<sequence>MVVEAEVSALVRAQGLALQNMRVVMRAAQRHSAQIEKQCGVSGAQLWAMQELLEQPGLRMGELAGKMSIHQTTASNLVDALVKKAYVRKARDQPDQRVVTLTLTLEGQAVIAVAPQPARGLLPSALAQLDPDSLAHLNQGLSALLAVVAPDDRQAGMQPFPFNL</sequence>
<evidence type="ECO:0000313" key="3">
    <source>
        <dbReference type="Proteomes" id="UP000092634"/>
    </source>
</evidence>
<dbReference type="Pfam" id="PF01047">
    <property type="entry name" value="MarR"/>
    <property type="match status" value="1"/>
</dbReference>
<accession>A0A1E8PNA6</accession>
<dbReference type="AlphaFoldDB" id="A0A1E8PNA6"/>
<comment type="caution">
    <text evidence="2">The sequence shown here is derived from an EMBL/GenBank/DDBJ whole genome shotgun (WGS) entry which is preliminary data.</text>
</comment>
<dbReference type="SUPFAM" id="SSF46785">
    <property type="entry name" value="Winged helix' DNA-binding domain"/>
    <property type="match status" value="1"/>
</dbReference>
<evidence type="ECO:0000313" key="2">
    <source>
        <dbReference type="EMBL" id="OFJ47788.1"/>
    </source>
</evidence>
<dbReference type="EMBL" id="MAQB02000001">
    <property type="protein sequence ID" value="OFJ47788.1"/>
    <property type="molecule type" value="Genomic_DNA"/>
</dbReference>
<dbReference type="PANTHER" id="PTHR33164">
    <property type="entry name" value="TRANSCRIPTIONAL REGULATOR, MARR FAMILY"/>
    <property type="match status" value="1"/>
</dbReference>
<gene>
    <name evidence="2" type="ORF">BA896_000970</name>
</gene>